<evidence type="ECO:0000256" key="4">
    <source>
        <dbReference type="ARBA" id="ARBA00022782"/>
    </source>
</evidence>
<feature type="compositionally biased region" description="Polar residues" evidence="9">
    <location>
        <begin position="688"/>
        <end position="698"/>
    </location>
</feature>
<dbReference type="Proteomes" id="UP001627154">
    <property type="component" value="Unassembled WGS sequence"/>
</dbReference>
<keyword evidence="12" id="KW-1185">Reference proteome</keyword>
<dbReference type="PANTHER" id="PTHR48024:SF56">
    <property type="entry name" value="HETEROGENEOUS NUCLEAR RIBONUCLEOPROTEIN A0"/>
    <property type="match status" value="1"/>
</dbReference>
<feature type="compositionally biased region" description="Low complexity" evidence="9">
    <location>
        <begin position="565"/>
        <end position="583"/>
    </location>
</feature>
<evidence type="ECO:0000313" key="11">
    <source>
        <dbReference type="EMBL" id="KAL3397726.1"/>
    </source>
</evidence>
<dbReference type="GO" id="GO:0007283">
    <property type="term" value="P:spermatogenesis"/>
    <property type="evidence" value="ECO:0007669"/>
    <property type="project" value="UniProtKB-KW"/>
</dbReference>
<dbReference type="AlphaFoldDB" id="A0ABD2WXF6"/>
<evidence type="ECO:0000256" key="8">
    <source>
        <dbReference type="PROSITE-ProRule" id="PRU00176"/>
    </source>
</evidence>
<protein>
    <recommendedName>
        <fullName evidence="10">RRM domain-containing protein</fullName>
    </recommendedName>
</protein>
<dbReference type="InterPro" id="IPR012677">
    <property type="entry name" value="Nucleotide-bd_a/b_plait_sf"/>
</dbReference>
<dbReference type="Pfam" id="PF00076">
    <property type="entry name" value="RRM_1"/>
    <property type="match status" value="1"/>
</dbReference>
<dbReference type="PROSITE" id="PS50102">
    <property type="entry name" value="RRM"/>
    <property type="match status" value="1"/>
</dbReference>
<dbReference type="FunFam" id="3.30.70.330:FF:000167">
    <property type="entry name" value="protein boule-like isoform X1"/>
    <property type="match status" value="1"/>
</dbReference>
<dbReference type="InterPro" id="IPR000504">
    <property type="entry name" value="RRM_dom"/>
</dbReference>
<dbReference type="GO" id="GO:0051321">
    <property type="term" value="P:meiotic cell cycle"/>
    <property type="evidence" value="ECO:0007669"/>
    <property type="project" value="UniProtKB-ARBA"/>
</dbReference>
<feature type="compositionally biased region" description="Low complexity" evidence="9">
    <location>
        <begin position="797"/>
        <end position="812"/>
    </location>
</feature>
<feature type="domain" description="RRM" evidence="10">
    <location>
        <begin position="61"/>
        <end position="138"/>
    </location>
</feature>
<feature type="region of interest" description="Disordered" evidence="9">
    <location>
        <begin position="358"/>
        <end position="454"/>
    </location>
</feature>
<proteinExistence type="predicted"/>
<dbReference type="SMART" id="SM00360">
    <property type="entry name" value="RRM"/>
    <property type="match status" value="1"/>
</dbReference>
<comment type="subcellular location">
    <subcellularLocation>
        <location evidence="1">Cytoplasm</location>
    </subcellularLocation>
</comment>
<gene>
    <name evidence="11" type="ORF">TKK_008482</name>
</gene>
<reference evidence="11 12" key="1">
    <citation type="journal article" date="2024" name="bioRxiv">
        <title>A reference genome for Trichogramma kaykai: A tiny desert-dwelling parasitoid wasp with competing sex-ratio distorters.</title>
        <authorList>
            <person name="Culotta J."/>
            <person name="Lindsey A.R."/>
        </authorList>
    </citation>
    <scope>NUCLEOTIDE SEQUENCE [LARGE SCALE GENOMIC DNA]</scope>
    <source>
        <strain evidence="11 12">KSX58</strain>
    </source>
</reference>
<dbReference type="PANTHER" id="PTHR48024">
    <property type="entry name" value="GEO13361P1-RELATED"/>
    <property type="match status" value="1"/>
</dbReference>
<accession>A0ABD2WXF6</accession>
<dbReference type="InterPro" id="IPR035979">
    <property type="entry name" value="RBD_domain_sf"/>
</dbReference>
<keyword evidence="5" id="KW-0810">Translation regulation</keyword>
<feature type="compositionally biased region" description="Gly residues" evidence="9">
    <location>
        <begin position="398"/>
        <end position="408"/>
    </location>
</feature>
<evidence type="ECO:0000256" key="3">
    <source>
        <dbReference type="ARBA" id="ARBA00022490"/>
    </source>
</evidence>
<dbReference type="SUPFAM" id="SSF54928">
    <property type="entry name" value="RNA-binding domain, RBD"/>
    <property type="match status" value="1"/>
</dbReference>
<dbReference type="CDD" id="cd12412">
    <property type="entry name" value="RRM_DAZL_BOULE"/>
    <property type="match status" value="1"/>
</dbReference>
<sequence length="908" mass="96290">MVCNCVEHAQSDFLPLKLSLEAFNQASSTGGTEGSSPASSPASAASLAAMAAPKFGTLVPNRIFVGGISPSTSEAELAQLFSAYGTVKATKIIADRGGASKGYGFVTFETEEEAKRLQQESECIILRERKLNIAPAIKKQSFNRSFDGGSGSPPVVPTSTYYYANGLGLPYQNGMTFYNAGGPAPGAGLAPPTDPTTLYQAAGVFGPQATSSHQTFAPMMYPMPAPSIYMPQQYQYSPMPYEPYFPGAAAGGPPFMYTSNGGGSQNQSGGGSTGNSSGTGNGAGNNSTPYQSHLYGGGPNSHHALTAGSSGSQSGPPQMEHIYYSYPPPHVLPQHQHHTGPLNIADQQLLIYSEIAVPPPQQGSANESLINQEETHSTSSHLSAEHHRSGNSNVTSDSGGGGGGGGGTNNTNAQPPDPSSAGTGPHPKYPRYPSASFHPVSNLQEVPPPPAPLAHSALDLAEAQSSEQKSSLHYRGLAMYPQAVYHTQYPSQATSLLPTPPVQPHSYHSSSTGKYPRALMQGSGSVYGKSYISHPPPQSQKYPRVSTPPARLQQLGRRPSAPGPQQQQQQQQKQQQHQQQQHHQQQHHQHQQQQLPPTLYVHKPAPCQFGARSLATGYIYQQPIPATYGPKYGFEYARAERPQRRLNVNNYRGSNLTMSSAEPASKDIPSSVKQQPQQQQPQTQAQQSDSNANVTASESGDAIETVDANSSAPATTNTPITSNTSPANTSSNPNPNLSPSPNPTQVQSFGSQQQQQRFNGQRGPGRYPPGGASGARGAPKTSAVRQSKFKINGVNPTTTATSTAGSVSAVTTKQQQSEDAGGGDAPVSITRLPLTPPGTPQQQSPNSGVIGSTEQQIQESHDVYRTYLKDSIHAYHVLTLTNLHGFYLYQILLKCIAHARNSVKIAHV</sequence>
<dbReference type="InterPro" id="IPR034988">
    <property type="entry name" value="DAZ_BOULE_RRM"/>
</dbReference>
<organism evidence="11 12">
    <name type="scientific">Trichogramma kaykai</name>
    <dbReference type="NCBI Taxonomy" id="54128"/>
    <lineage>
        <taxon>Eukaryota</taxon>
        <taxon>Metazoa</taxon>
        <taxon>Ecdysozoa</taxon>
        <taxon>Arthropoda</taxon>
        <taxon>Hexapoda</taxon>
        <taxon>Insecta</taxon>
        <taxon>Pterygota</taxon>
        <taxon>Neoptera</taxon>
        <taxon>Endopterygota</taxon>
        <taxon>Hymenoptera</taxon>
        <taxon>Apocrita</taxon>
        <taxon>Proctotrupomorpha</taxon>
        <taxon>Chalcidoidea</taxon>
        <taxon>Trichogrammatidae</taxon>
        <taxon>Trichogramma</taxon>
    </lineage>
</organism>
<name>A0ABD2WXF6_9HYME</name>
<feature type="compositionally biased region" description="Polar residues" evidence="9">
    <location>
        <begin position="362"/>
        <end position="382"/>
    </location>
</feature>
<feature type="compositionally biased region" description="Low complexity" evidence="9">
    <location>
        <begin position="743"/>
        <end position="765"/>
    </location>
</feature>
<dbReference type="InterPro" id="IPR050886">
    <property type="entry name" value="RNA-binding_reg"/>
</dbReference>
<evidence type="ECO:0000256" key="7">
    <source>
        <dbReference type="ARBA" id="ARBA00022884"/>
    </source>
</evidence>
<feature type="compositionally biased region" description="Low complexity" evidence="9">
    <location>
        <begin position="674"/>
        <end position="687"/>
    </location>
</feature>
<dbReference type="GO" id="GO:0003723">
    <property type="term" value="F:RNA binding"/>
    <property type="evidence" value="ECO:0007669"/>
    <property type="project" value="UniProtKB-UniRule"/>
</dbReference>
<feature type="compositionally biased region" description="Low complexity" evidence="9">
    <location>
        <begin position="308"/>
        <end position="318"/>
    </location>
</feature>
<feature type="compositionally biased region" description="Polar residues" evidence="9">
    <location>
        <begin position="653"/>
        <end position="662"/>
    </location>
</feature>
<dbReference type="GO" id="GO:0005737">
    <property type="term" value="C:cytoplasm"/>
    <property type="evidence" value="ECO:0007669"/>
    <property type="project" value="UniProtKB-SubCell"/>
</dbReference>
<dbReference type="GO" id="GO:0030154">
    <property type="term" value="P:cell differentiation"/>
    <property type="evidence" value="ECO:0007669"/>
    <property type="project" value="UniProtKB-KW"/>
</dbReference>
<keyword evidence="6" id="KW-0744">Spermatogenesis</keyword>
<keyword evidence="7 8" id="KW-0694">RNA-binding</keyword>
<feature type="region of interest" description="Disordered" evidence="9">
    <location>
        <begin position="495"/>
        <end position="595"/>
    </location>
</feature>
<keyword evidence="2" id="KW-0217">Developmental protein</keyword>
<feature type="region of interest" description="Disordered" evidence="9">
    <location>
        <begin position="653"/>
        <end position="856"/>
    </location>
</feature>
<evidence type="ECO:0000256" key="1">
    <source>
        <dbReference type="ARBA" id="ARBA00004496"/>
    </source>
</evidence>
<keyword evidence="4" id="KW-0221">Differentiation</keyword>
<evidence type="ECO:0000256" key="5">
    <source>
        <dbReference type="ARBA" id="ARBA00022845"/>
    </source>
</evidence>
<evidence type="ECO:0000313" key="12">
    <source>
        <dbReference type="Proteomes" id="UP001627154"/>
    </source>
</evidence>
<evidence type="ECO:0000256" key="9">
    <source>
        <dbReference type="SAM" id="MobiDB-lite"/>
    </source>
</evidence>
<feature type="region of interest" description="Disordered" evidence="9">
    <location>
        <begin position="256"/>
        <end position="338"/>
    </location>
</feature>
<feature type="compositionally biased region" description="Gly residues" evidence="9">
    <location>
        <begin position="260"/>
        <end position="283"/>
    </location>
</feature>
<feature type="compositionally biased region" description="Low complexity" evidence="9">
    <location>
        <begin position="710"/>
        <end position="735"/>
    </location>
</feature>
<evidence type="ECO:0000256" key="2">
    <source>
        <dbReference type="ARBA" id="ARBA00022473"/>
    </source>
</evidence>
<dbReference type="GO" id="GO:0006417">
    <property type="term" value="P:regulation of translation"/>
    <property type="evidence" value="ECO:0007669"/>
    <property type="project" value="UniProtKB-KW"/>
</dbReference>
<dbReference type="EMBL" id="JBJJXI010000061">
    <property type="protein sequence ID" value="KAL3397726.1"/>
    <property type="molecule type" value="Genomic_DNA"/>
</dbReference>
<comment type="caution">
    <text evidence="11">The sequence shown here is derived from an EMBL/GenBank/DDBJ whole genome shotgun (WGS) entry which is preliminary data.</text>
</comment>
<evidence type="ECO:0000256" key="6">
    <source>
        <dbReference type="ARBA" id="ARBA00022871"/>
    </source>
</evidence>
<dbReference type="Gene3D" id="3.30.70.330">
    <property type="match status" value="1"/>
</dbReference>
<evidence type="ECO:0000259" key="10">
    <source>
        <dbReference type="PROSITE" id="PS50102"/>
    </source>
</evidence>
<keyword evidence="3" id="KW-0963">Cytoplasm</keyword>